<accession>A0A368RW13</accession>
<gene>
    <name evidence="1" type="ORF">SETIT_7G106600v2</name>
</gene>
<dbReference type="OrthoDB" id="691290at2759"/>
<dbReference type="Gene3D" id="3.80.10.10">
    <property type="entry name" value="Ribonuclease Inhibitor"/>
    <property type="match status" value="1"/>
</dbReference>
<name>A0A368RW13_SETIT</name>
<dbReference type="PANTHER" id="PTHR34223:SF99">
    <property type="entry name" value="OS04G0440200 PROTEIN"/>
    <property type="match status" value="1"/>
</dbReference>
<evidence type="ECO:0008006" key="2">
    <source>
        <dbReference type="Google" id="ProtNLM"/>
    </source>
</evidence>
<reference evidence="1" key="2">
    <citation type="submission" date="2015-07" db="EMBL/GenBank/DDBJ databases">
        <authorList>
            <person name="Noorani M."/>
        </authorList>
    </citation>
    <scope>NUCLEOTIDE SEQUENCE</scope>
    <source>
        <strain evidence="1">Yugu1</strain>
    </source>
</reference>
<dbReference type="SUPFAM" id="SSF52047">
    <property type="entry name" value="RNI-like"/>
    <property type="match status" value="1"/>
</dbReference>
<protein>
    <recommendedName>
        <fullName evidence="2">FBD domain-containing protein</fullName>
    </recommendedName>
</protein>
<dbReference type="InterPro" id="IPR032675">
    <property type="entry name" value="LRR_dom_sf"/>
</dbReference>
<dbReference type="AlphaFoldDB" id="A0A368RW13"/>
<proteinExistence type="predicted"/>
<dbReference type="PANTHER" id="PTHR34223">
    <property type="entry name" value="OS11G0201299 PROTEIN"/>
    <property type="match status" value="1"/>
</dbReference>
<dbReference type="EMBL" id="CM003534">
    <property type="protein sequence ID" value="RCV33740.1"/>
    <property type="molecule type" value="Genomic_DNA"/>
</dbReference>
<organism evidence="1">
    <name type="scientific">Setaria italica</name>
    <name type="common">Foxtail millet</name>
    <name type="synonym">Panicum italicum</name>
    <dbReference type="NCBI Taxonomy" id="4555"/>
    <lineage>
        <taxon>Eukaryota</taxon>
        <taxon>Viridiplantae</taxon>
        <taxon>Streptophyta</taxon>
        <taxon>Embryophyta</taxon>
        <taxon>Tracheophyta</taxon>
        <taxon>Spermatophyta</taxon>
        <taxon>Magnoliopsida</taxon>
        <taxon>Liliopsida</taxon>
        <taxon>Poales</taxon>
        <taxon>Poaceae</taxon>
        <taxon>PACMAD clade</taxon>
        <taxon>Panicoideae</taxon>
        <taxon>Panicodae</taxon>
        <taxon>Paniceae</taxon>
        <taxon>Cenchrinae</taxon>
        <taxon>Setaria</taxon>
    </lineage>
</organism>
<reference evidence="1" key="1">
    <citation type="journal article" date="2012" name="Nat. Biotechnol.">
        <title>Reference genome sequence of the model plant Setaria.</title>
        <authorList>
            <person name="Bennetzen J.L."/>
            <person name="Schmutz J."/>
            <person name="Wang H."/>
            <person name="Percifield R."/>
            <person name="Hawkins J."/>
            <person name="Pontaroli A.C."/>
            <person name="Estep M."/>
            <person name="Feng L."/>
            <person name="Vaughn J.N."/>
            <person name="Grimwood J."/>
            <person name="Jenkins J."/>
            <person name="Barry K."/>
            <person name="Lindquist E."/>
            <person name="Hellsten U."/>
            <person name="Deshpande S."/>
            <person name="Wang X."/>
            <person name="Wu X."/>
            <person name="Mitros T."/>
            <person name="Triplett J."/>
            <person name="Yang X."/>
            <person name="Ye C.Y."/>
            <person name="Mauro-Herrera M."/>
            <person name="Wang L."/>
            <person name="Li P."/>
            <person name="Sharma M."/>
            <person name="Sharma R."/>
            <person name="Ronald P.C."/>
            <person name="Panaud O."/>
            <person name="Kellogg E.A."/>
            <person name="Brutnell T.P."/>
            <person name="Doust A.N."/>
            <person name="Tuskan G.A."/>
            <person name="Rokhsar D."/>
            <person name="Devos K.M."/>
        </authorList>
    </citation>
    <scope>NUCLEOTIDE SEQUENCE [LARGE SCALE GENOMIC DNA]</scope>
    <source>
        <strain evidence="1">Yugu1</strain>
    </source>
</reference>
<sequence length="369" mass="40818">MEPRRTEALLRELNGRPTAGGRLEWEAFEDLADRLLPPGDAAPLDALRLRGVSCVDFRAARRWIRRGLRRRPVAFHLTCDNDAPHALSEHGWPCFPGITLRSHAGAFACRLRTMRLSGVSLSDDFTDCLAADFVVLEHLHLEGCTYNFGRLASHSLRELFIDRCRREYHQVNDVLAIAAPRIAYHSINGHPPPVTAEGEMPALIAASLADPAGKLGLLRSLRHARSLDLSGFSATALLGGEDAGDFPVFHNLGTLLLDGCDVGVECQVLRRFLRNAPSLETLTLRDCAFTGDSRSKKRKARSRDKTPSSDCCSPTAYECKNLKSIELEFREGHAVDELAQALVGILKEEARPMESSVQDGKRRVKISYT</sequence>
<dbReference type="InterPro" id="IPR053197">
    <property type="entry name" value="F-box_SCFL_complex_component"/>
</dbReference>
<evidence type="ECO:0000313" key="1">
    <source>
        <dbReference type="EMBL" id="RCV33740.1"/>
    </source>
</evidence>